<feature type="region of interest" description="Disordered" evidence="1">
    <location>
        <begin position="148"/>
        <end position="245"/>
    </location>
</feature>
<organism evidence="2 3">
    <name type="scientific">Bacillus cereus</name>
    <dbReference type="NCBI Taxonomy" id="1396"/>
    <lineage>
        <taxon>Bacteria</taxon>
        <taxon>Bacillati</taxon>
        <taxon>Bacillota</taxon>
        <taxon>Bacilli</taxon>
        <taxon>Bacillales</taxon>
        <taxon>Bacillaceae</taxon>
        <taxon>Bacillus</taxon>
        <taxon>Bacillus cereus group</taxon>
    </lineage>
</organism>
<dbReference type="InterPro" id="IPR048009">
    <property type="entry name" value="NGRR_dom"/>
</dbReference>
<dbReference type="NCBIfam" id="NF033172">
    <property type="entry name" value="N_to_GlyXaaXaa"/>
    <property type="match status" value="1"/>
</dbReference>
<evidence type="ECO:0000313" key="3">
    <source>
        <dbReference type="Proteomes" id="UP000190641"/>
    </source>
</evidence>
<feature type="compositionally biased region" description="Polar residues" evidence="1">
    <location>
        <begin position="265"/>
        <end position="275"/>
    </location>
</feature>
<protein>
    <recommendedName>
        <fullName evidence="4">Collagen-like repeat preface domain-containing protein</fullName>
    </recommendedName>
</protein>
<feature type="compositionally biased region" description="Low complexity" evidence="1">
    <location>
        <begin position="156"/>
        <end position="165"/>
    </location>
</feature>
<name>A0A9X6GCY6_BACCE</name>
<dbReference type="EMBL" id="MUAU01000167">
    <property type="protein sequence ID" value="OOR71820.1"/>
    <property type="molecule type" value="Genomic_DNA"/>
</dbReference>
<dbReference type="Pfam" id="PF01391">
    <property type="entry name" value="Collagen"/>
    <property type="match status" value="1"/>
</dbReference>
<accession>A0A9X6GCY6</accession>
<proteinExistence type="predicted"/>
<reference evidence="2 3" key="1">
    <citation type="submission" date="2017-01" db="EMBL/GenBank/DDBJ databases">
        <title>Bacillus cereus isolates.</title>
        <authorList>
            <person name="Beno S.M."/>
        </authorList>
    </citation>
    <scope>NUCLEOTIDE SEQUENCE [LARGE SCALE GENOMIC DNA]</scope>
    <source>
        <strain evidence="2 3">FSL K6-1030</strain>
    </source>
</reference>
<dbReference type="PANTHER" id="PTHR24637">
    <property type="entry name" value="COLLAGEN"/>
    <property type="match status" value="1"/>
</dbReference>
<comment type="caution">
    <text evidence="2">The sequence shown here is derived from an EMBL/GenBank/DDBJ whole genome shotgun (WGS) entry which is preliminary data.</text>
</comment>
<dbReference type="AlphaFoldDB" id="A0A9X6GCY6"/>
<feature type="compositionally biased region" description="Low complexity" evidence="1">
    <location>
        <begin position="192"/>
        <end position="214"/>
    </location>
</feature>
<sequence>MKQEDHNVIPLLVPTIPITPAEEAQLIALFQQLQTAVINYFANPTILPNQALQQALTQLYTFLLNTFPTPDGRNATRYNMFLLLGTTNSLASLTAPVGQIAEMLNALYNALSVFVASLITSSPSVQNQLFVILINLFAATSTKLNTVQGGTGPAGSQGPQGSQGPAGPPGLQGPQGTQGFPGVTGLQGQEGDQGPQGAQGSQGPAGPQGVQGPEGDNGVIGPTGPTGPQGPPGPTGPTGAIGVSNTLLAKKNKGTSFLVEGIHKNNPQGGNSDDE</sequence>
<gene>
    <name evidence="2" type="ORF">BLX06_28440</name>
</gene>
<evidence type="ECO:0000313" key="2">
    <source>
        <dbReference type="EMBL" id="OOR71820.1"/>
    </source>
</evidence>
<dbReference type="InterPro" id="IPR008160">
    <property type="entry name" value="Collagen"/>
</dbReference>
<feature type="compositionally biased region" description="Low complexity" evidence="1">
    <location>
        <begin position="172"/>
        <end position="181"/>
    </location>
</feature>
<feature type="region of interest" description="Disordered" evidence="1">
    <location>
        <begin position="256"/>
        <end position="275"/>
    </location>
</feature>
<dbReference type="RefSeq" id="WP_078187575.1">
    <property type="nucleotide sequence ID" value="NZ_MUAU01000167.1"/>
</dbReference>
<evidence type="ECO:0008006" key="4">
    <source>
        <dbReference type="Google" id="ProtNLM"/>
    </source>
</evidence>
<evidence type="ECO:0000256" key="1">
    <source>
        <dbReference type="SAM" id="MobiDB-lite"/>
    </source>
</evidence>
<dbReference type="PANTHER" id="PTHR24637:SF421">
    <property type="entry name" value="CUTICLE COLLAGEN DPY-2"/>
    <property type="match status" value="1"/>
</dbReference>
<dbReference type="Proteomes" id="UP000190641">
    <property type="component" value="Unassembled WGS sequence"/>
</dbReference>